<dbReference type="GO" id="GO:0004016">
    <property type="term" value="F:adenylate cyclase activity"/>
    <property type="evidence" value="ECO:0007669"/>
    <property type="project" value="TreeGrafter"/>
</dbReference>
<evidence type="ECO:0000313" key="6">
    <source>
        <dbReference type="Proteomes" id="UP000034838"/>
    </source>
</evidence>
<dbReference type="PROSITE" id="PS50043">
    <property type="entry name" value="HTH_LUXR_2"/>
    <property type="match status" value="1"/>
</dbReference>
<dbReference type="InterPro" id="IPR011990">
    <property type="entry name" value="TPR-like_helical_dom_sf"/>
</dbReference>
<feature type="region of interest" description="Disordered" evidence="3">
    <location>
        <begin position="509"/>
        <end position="542"/>
    </location>
</feature>
<sequence>MFEELVGACLDGVSLLVEVVGEPGSGRTRLLAELAAHARRSGLLVADGLQAVPPGRGAVRCLDDLDRAGPETAQPLRRLLAEPPPAPTMITYTASTGQMPIWLVSCLAGANEVYRTHRIPVGPLTREAFAARLPPDTGPMREALLYELSGGVPGWLGLLNSLTTRQLWEWATTDLPPGAVSLPAGCPPLRELTALAPEQIETARCAAVLGDPFAPSLVAALTDRDTPTVLAVLDGLVARDLIRAVDGGAPLFRFRHPLLRTLLYAGTPPGRRISAHARAAAALDRVGAPVVQRAPHLARSAEPGDRRAAGLLARAARDVLDTRPSTAASWLRAALRILPEAPHCPASSEDADGPASPEDGAPDDTGPGERFRTAALLYHAAERTGQYDECRRLLPTLLEAAKTGATSVTSSGGLLDRALIVDLHARLDSGLGRRRSARALVEAELASTPRTGGHGERVLHLRMATMAAAEGDLPAARDHVYRTLRHASGTPDLLCMDAAATLALAEATTVGDTPEGSDPVRRADPADPALPGDRPVPGPGRARAAAVTGISQAVRTADALSDSELAARLDAVARLGWALNLEERYTDALPLFTRALGLARRTGRVAALPPLLLGRGHGHAAVGGLSAALRDTHEAEETAGVLGDGERAGRARLLRARITLWREGPDDAADLAAQVLRQHPGPGALEETAAGVLGWIRLAQGRPEECLELVLRAARSTDRPLVAGARVLWWSTAAAAASELGRTAAAREYSALAAGRATVCRTAGARTEVLRARARHAPDEAAVGLLRAAVELSAVAGLAALECQVRLELAQRWLAVGRLEDAATEAGRAKECADRMGARWLRGIAVDTQRRIGACRPRRASAPLGPRSPVGEALSEREGQILGMVCQGKSNREVADALFVSVKTVEAHLTRIFRKTGARSRASLVAAFATARPARV</sequence>
<evidence type="ECO:0000259" key="4">
    <source>
        <dbReference type="PROSITE" id="PS50043"/>
    </source>
</evidence>
<feature type="region of interest" description="Disordered" evidence="3">
    <location>
        <begin position="342"/>
        <end position="369"/>
    </location>
</feature>
<dbReference type="Gene3D" id="1.10.10.10">
    <property type="entry name" value="Winged helix-like DNA-binding domain superfamily/Winged helix DNA-binding domain"/>
    <property type="match status" value="1"/>
</dbReference>
<feature type="domain" description="HTH luxR-type" evidence="4">
    <location>
        <begin position="866"/>
        <end position="932"/>
    </location>
</feature>
<dbReference type="AlphaFoldDB" id="A0A1J4Q3A0"/>
<keyword evidence="2" id="KW-0067">ATP-binding</keyword>
<dbReference type="PANTHER" id="PTHR16305">
    <property type="entry name" value="TESTICULAR SOLUBLE ADENYLYL CYCLASE"/>
    <property type="match status" value="1"/>
</dbReference>
<dbReference type="InterPro" id="IPR016032">
    <property type="entry name" value="Sig_transdc_resp-reg_C-effctor"/>
</dbReference>
<dbReference type="PROSITE" id="PS00622">
    <property type="entry name" value="HTH_LUXR_1"/>
    <property type="match status" value="1"/>
</dbReference>
<accession>A0A1J4Q3A0</accession>
<comment type="caution">
    <text evidence="5">The sequence shown here is derived from an EMBL/GenBank/DDBJ whole genome shotgun (WGS) entry which is preliminary data.</text>
</comment>
<dbReference type="Pfam" id="PF00196">
    <property type="entry name" value="GerE"/>
    <property type="match status" value="1"/>
</dbReference>
<keyword evidence="1" id="KW-0547">Nucleotide-binding</keyword>
<proteinExistence type="predicted"/>
<dbReference type="InterPro" id="IPR027417">
    <property type="entry name" value="P-loop_NTPase"/>
</dbReference>
<dbReference type="GO" id="GO:0006355">
    <property type="term" value="P:regulation of DNA-templated transcription"/>
    <property type="evidence" value="ECO:0007669"/>
    <property type="project" value="InterPro"/>
</dbReference>
<dbReference type="SUPFAM" id="SSF46894">
    <property type="entry name" value="C-terminal effector domain of the bipartite response regulators"/>
    <property type="match status" value="1"/>
</dbReference>
<reference evidence="5" key="1">
    <citation type="submission" date="2016-10" db="EMBL/GenBank/DDBJ databases">
        <title>Genome sequence of Streptomyces malaysiense MUSC 136.</title>
        <authorList>
            <person name="Lee L.-H."/>
            <person name="Ser H.-L."/>
        </authorList>
    </citation>
    <scope>NUCLEOTIDE SEQUENCE [LARGE SCALE GENOMIC DNA]</scope>
    <source>
        <strain evidence="5">MUSC 136</strain>
    </source>
</reference>
<gene>
    <name evidence="5" type="ORF">VT52_011990</name>
</gene>
<evidence type="ECO:0000256" key="2">
    <source>
        <dbReference type="ARBA" id="ARBA00022840"/>
    </source>
</evidence>
<dbReference type="GO" id="GO:0003677">
    <property type="term" value="F:DNA binding"/>
    <property type="evidence" value="ECO:0007669"/>
    <property type="project" value="InterPro"/>
</dbReference>
<keyword evidence="6" id="KW-1185">Reference proteome</keyword>
<evidence type="ECO:0000256" key="1">
    <source>
        <dbReference type="ARBA" id="ARBA00022741"/>
    </source>
</evidence>
<dbReference type="PANTHER" id="PTHR16305:SF35">
    <property type="entry name" value="TRANSCRIPTIONAL ACTIVATOR DOMAIN"/>
    <property type="match status" value="1"/>
</dbReference>
<dbReference type="PRINTS" id="PR00038">
    <property type="entry name" value="HTHLUXR"/>
</dbReference>
<evidence type="ECO:0000313" key="5">
    <source>
        <dbReference type="EMBL" id="OIK27465.1"/>
    </source>
</evidence>
<dbReference type="InterPro" id="IPR036388">
    <property type="entry name" value="WH-like_DNA-bd_sf"/>
</dbReference>
<dbReference type="SUPFAM" id="SSF48452">
    <property type="entry name" value="TPR-like"/>
    <property type="match status" value="1"/>
</dbReference>
<dbReference type="Proteomes" id="UP000034838">
    <property type="component" value="Unassembled WGS sequence"/>
</dbReference>
<dbReference type="EMBL" id="LBDA02000024">
    <property type="protein sequence ID" value="OIK27465.1"/>
    <property type="molecule type" value="Genomic_DNA"/>
</dbReference>
<dbReference type="InterPro" id="IPR000792">
    <property type="entry name" value="Tscrpt_reg_LuxR_C"/>
</dbReference>
<protein>
    <recommendedName>
        <fullName evidence="4">HTH luxR-type domain-containing protein</fullName>
    </recommendedName>
</protein>
<dbReference type="SUPFAM" id="SSF52540">
    <property type="entry name" value="P-loop containing nucleoside triphosphate hydrolases"/>
    <property type="match status" value="1"/>
</dbReference>
<evidence type="ECO:0000256" key="3">
    <source>
        <dbReference type="SAM" id="MobiDB-lite"/>
    </source>
</evidence>
<organism evidence="5 6">
    <name type="scientific">Streptomyces malaysiense</name>
    <dbReference type="NCBI Taxonomy" id="1428626"/>
    <lineage>
        <taxon>Bacteria</taxon>
        <taxon>Bacillati</taxon>
        <taxon>Actinomycetota</taxon>
        <taxon>Actinomycetes</taxon>
        <taxon>Kitasatosporales</taxon>
        <taxon>Streptomycetaceae</taxon>
        <taxon>Streptomyces</taxon>
    </lineage>
</organism>
<dbReference type="GO" id="GO:0005737">
    <property type="term" value="C:cytoplasm"/>
    <property type="evidence" value="ECO:0007669"/>
    <property type="project" value="TreeGrafter"/>
</dbReference>
<dbReference type="CDD" id="cd06170">
    <property type="entry name" value="LuxR_C_like"/>
    <property type="match status" value="1"/>
</dbReference>
<dbReference type="Gene3D" id="1.25.40.10">
    <property type="entry name" value="Tetratricopeptide repeat domain"/>
    <property type="match status" value="1"/>
</dbReference>
<feature type="compositionally biased region" description="Low complexity" evidence="3">
    <location>
        <begin position="531"/>
        <end position="542"/>
    </location>
</feature>
<name>A0A1J4Q3A0_9ACTN</name>
<dbReference type="SMART" id="SM00421">
    <property type="entry name" value="HTH_LUXR"/>
    <property type="match status" value="1"/>
</dbReference>
<dbReference type="GO" id="GO:0005524">
    <property type="term" value="F:ATP binding"/>
    <property type="evidence" value="ECO:0007669"/>
    <property type="project" value="UniProtKB-KW"/>
</dbReference>